<reference evidence="2 3" key="1">
    <citation type="submission" date="2018-08" db="EMBL/GenBank/DDBJ databases">
        <title>Genomic investigation of the strawberry pathogen Phytophthora fragariae indicates pathogenicity is determined by transcriptional variation in three key races.</title>
        <authorList>
            <person name="Adams T.M."/>
            <person name="Armitage A.D."/>
            <person name="Sobczyk M.K."/>
            <person name="Bates H.J."/>
            <person name="Dunwell J.M."/>
            <person name="Nellist C.F."/>
            <person name="Harrison R.J."/>
        </authorList>
    </citation>
    <scope>NUCLEOTIDE SEQUENCE [LARGE SCALE GENOMIC DNA]</scope>
    <source>
        <strain evidence="2 3">SCRP333</strain>
    </source>
</reference>
<proteinExistence type="predicted"/>
<evidence type="ECO:0000256" key="1">
    <source>
        <dbReference type="SAM" id="MobiDB-lite"/>
    </source>
</evidence>
<dbReference type="AlphaFoldDB" id="A0A6A4EZI7"/>
<keyword evidence="3" id="KW-1185">Reference proteome</keyword>
<protein>
    <submittedName>
        <fullName evidence="2">Uncharacterized protein</fullName>
    </submittedName>
</protein>
<evidence type="ECO:0000313" key="2">
    <source>
        <dbReference type="EMBL" id="KAE9336117.1"/>
    </source>
</evidence>
<accession>A0A6A4EZI7</accession>
<dbReference type="EMBL" id="QXFT01000771">
    <property type="protein sequence ID" value="KAE9336117.1"/>
    <property type="molecule type" value="Genomic_DNA"/>
</dbReference>
<dbReference type="Proteomes" id="UP000434957">
    <property type="component" value="Unassembled WGS sequence"/>
</dbReference>
<organism evidence="2 3">
    <name type="scientific">Phytophthora rubi</name>
    <dbReference type="NCBI Taxonomy" id="129364"/>
    <lineage>
        <taxon>Eukaryota</taxon>
        <taxon>Sar</taxon>
        <taxon>Stramenopiles</taxon>
        <taxon>Oomycota</taxon>
        <taxon>Peronosporomycetes</taxon>
        <taxon>Peronosporales</taxon>
        <taxon>Peronosporaceae</taxon>
        <taxon>Phytophthora</taxon>
    </lineage>
</organism>
<feature type="region of interest" description="Disordered" evidence="1">
    <location>
        <begin position="1"/>
        <end position="26"/>
    </location>
</feature>
<sequence>MKAEMMIHDVDDEENGGGSENGSENVAALCRGARSEPSGWECDQ</sequence>
<comment type="caution">
    <text evidence="2">The sequence shown here is derived from an EMBL/GenBank/DDBJ whole genome shotgun (WGS) entry which is preliminary data.</text>
</comment>
<gene>
    <name evidence="2" type="ORF">PR003_g12676</name>
</gene>
<name>A0A6A4EZI7_9STRA</name>
<evidence type="ECO:0000313" key="3">
    <source>
        <dbReference type="Proteomes" id="UP000434957"/>
    </source>
</evidence>